<dbReference type="GO" id="GO:0005737">
    <property type="term" value="C:cytoplasm"/>
    <property type="evidence" value="ECO:0007669"/>
    <property type="project" value="UniProtKB-SubCell"/>
</dbReference>
<dbReference type="InterPro" id="IPR000890">
    <property type="entry name" value="Aliphatic_acid_kin_short-chain"/>
</dbReference>
<feature type="site" description="Transition state stabilizer" evidence="7">
    <location>
        <position position="181"/>
    </location>
</feature>
<evidence type="ECO:0000256" key="6">
    <source>
        <dbReference type="ARBA" id="ARBA00022840"/>
    </source>
</evidence>
<dbReference type="GO" id="GO:0008776">
    <property type="term" value="F:acetate kinase activity"/>
    <property type="evidence" value="ECO:0007669"/>
    <property type="project" value="UniProtKB-UniRule"/>
</dbReference>
<feature type="site" description="Transition state stabilizer" evidence="7">
    <location>
        <position position="242"/>
    </location>
</feature>
<dbReference type="EC" id="2.7.2.1" evidence="7"/>
<comment type="caution">
    <text evidence="9">The sequence shown here is derived from an EMBL/GenBank/DDBJ whole genome shotgun (WGS) entry which is preliminary data.</text>
</comment>
<dbReference type="InterPro" id="IPR004372">
    <property type="entry name" value="Ac/propionate_kinase"/>
</dbReference>
<feature type="binding site" evidence="7">
    <location>
        <position position="91"/>
    </location>
    <ligand>
        <name>substrate</name>
    </ligand>
</feature>
<evidence type="ECO:0000313" key="10">
    <source>
        <dbReference type="Proteomes" id="UP001298753"/>
    </source>
</evidence>
<dbReference type="NCBIfam" id="TIGR00016">
    <property type="entry name" value="ackA"/>
    <property type="match status" value="1"/>
</dbReference>
<comment type="similarity">
    <text evidence="1 7 8">Belongs to the acetokinase family.</text>
</comment>
<dbReference type="PIRSF" id="PIRSF000722">
    <property type="entry name" value="Acetate_prop_kin"/>
    <property type="match status" value="1"/>
</dbReference>
<dbReference type="GO" id="GO:0006085">
    <property type="term" value="P:acetyl-CoA biosynthetic process"/>
    <property type="evidence" value="ECO:0007669"/>
    <property type="project" value="UniProtKB-UniRule"/>
</dbReference>
<name>A0AAW4VSD9_9FIRM</name>
<dbReference type="InterPro" id="IPR043129">
    <property type="entry name" value="ATPase_NBD"/>
</dbReference>
<keyword evidence="7" id="KW-0479">Metal-binding</keyword>
<dbReference type="RefSeq" id="WP_117489821.1">
    <property type="nucleotide sequence ID" value="NZ_DBEZNG010000005.1"/>
</dbReference>
<dbReference type="PANTHER" id="PTHR21060">
    <property type="entry name" value="ACETATE KINASE"/>
    <property type="match status" value="1"/>
</dbReference>
<evidence type="ECO:0000256" key="3">
    <source>
        <dbReference type="ARBA" id="ARBA00022679"/>
    </source>
</evidence>
<evidence type="ECO:0000313" key="9">
    <source>
        <dbReference type="EMBL" id="MCC2175827.1"/>
    </source>
</evidence>
<dbReference type="AlphaFoldDB" id="A0AAW4VSD9"/>
<dbReference type="GO" id="GO:0005524">
    <property type="term" value="F:ATP binding"/>
    <property type="evidence" value="ECO:0007669"/>
    <property type="project" value="UniProtKB-KW"/>
</dbReference>
<dbReference type="PROSITE" id="PS01076">
    <property type="entry name" value="ACETATE_KINASE_2"/>
    <property type="match status" value="1"/>
</dbReference>
<keyword evidence="6 7" id="KW-0067">ATP-binding</keyword>
<dbReference type="Proteomes" id="UP001298753">
    <property type="component" value="Unassembled WGS sequence"/>
</dbReference>
<feature type="binding site" evidence="7">
    <location>
        <position position="385"/>
    </location>
    <ligand>
        <name>Mg(2+)</name>
        <dbReference type="ChEBI" id="CHEBI:18420"/>
    </ligand>
</feature>
<feature type="binding site" evidence="7">
    <location>
        <begin position="332"/>
        <end position="336"/>
    </location>
    <ligand>
        <name>ATP</name>
        <dbReference type="ChEBI" id="CHEBI:30616"/>
    </ligand>
</feature>
<evidence type="ECO:0000256" key="1">
    <source>
        <dbReference type="ARBA" id="ARBA00008748"/>
    </source>
</evidence>
<organism evidence="9 10">
    <name type="scientific">Agathobaculum butyriciproducens</name>
    <dbReference type="NCBI Taxonomy" id="1628085"/>
    <lineage>
        <taxon>Bacteria</taxon>
        <taxon>Bacillati</taxon>
        <taxon>Bacillota</taxon>
        <taxon>Clostridia</taxon>
        <taxon>Eubacteriales</taxon>
        <taxon>Butyricicoccaceae</taxon>
        <taxon>Agathobaculum</taxon>
    </lineage>
</organism>
<comment type="subcellular location">
    <subcellularLocation>
        <location evidence="7">Cytoplasm</location>
    </subcellularLocation>
</comment>
<evidence type="ECO:0000256" key="2">
    <source>
        <dbReference type="ARBA" id="ARBA00022490"/>
    </source>
</evidence>
<keyword evidence="4 7" id="KW-0547">Nucleotide-binding</keyword>
<dbReference type="GeneID" id="98660687"/>
<dbReference type="Pfam" id="PF00871">
    <property type="entry name" value="Acetate_kinase"/>
    <property type="match status" value="1"/>
</dbReference>
<keyword evidence="7" id="KW-0460">Magnesium</keyword>
<dbReference type="PANTHER" id="PTHR21060:SF15">
    <property type="entry name" value="ACETATE KINASE-RELATED"/>
    <property type="match status" value="1"/>
</dbReference>
<feature type="binding site" evidence="7">
    <location>
        <position position="14"/>
    </location>
    <ligand>
        <name>ATP</name>
        <dbReference type="ChEBI" id="CHEBI:30616"/>
    </ligand>
</feature>
<dbReference type="SUPFAM" id="SSF53067">
    <property type="entry name" value="Actin-like ATPase domain"/>
    <property type="match status" value="2"/>
</dbReference>
<keyword evidence="10" id="KW-1185">Reference proteome</keyword>
<comment type="function">
    <text evidence="7">Catalyzes the formation of acetyl phosphate from acetate and ATP. Can also catalyze the reverse reaction.</text>
</comment>
<evidence type="ECO:0000256" key="5">
    <source>
        <dbReference type="ARBA" id="ARBA00022777"/>
    </source>
</evidence>
<reference evidence="9 10" key="1">
    <citation type="submission" date="2021-10" db="EMBL/GenBank/DDBJ databases">
        <title>Anaerobic single-cell dispensing facilitates the cultivation of human gut bacteria.</title>
        <authorList>
            <person name="Afrizal A."/>
        </authorList>
    </citation>
    <scope>NUCLEOTIDE SEQUENCE [LARGE SCALE GENOMIC DNA]</scope>
    <source>
        <strain evidence="9 10">CLA-AA-H270</strain>
    </source>
</reference>
<evidence type="ECO:0000256" key="4">
    <source>
        <dbReference type="ARBA" id="ARBA00022741"/>
    </source>
</evidence>
<comment type="pathway">
    <text evidence="7">Metabolic intermediate biosynthesis; acetyl-CoA biosynthesis; acetyl-CoA from acetate: step 1/2.</text>
</comment>
<comment type="cofactor">
    <cofactor evidence="7">
        <name>Mg(2+)</name>
        <dbReference type="ChEBI" id="CHEBI:18420"/>
    </cofactor>
    <cofactor evidence="7">
        <name>Mn(2+)</name>
        <dbReference type="ChEBI" id="CHEBI:29035"/>
    </cofactor>
    <text evidence="7">Mg(2+). Can also accept Mn(2+).</text>
</comment>
<gene>
    <name evidence="7" type="primary">ackA</name>
    <name evidence="9" type="ORF">LKD22_01560</name>
</gene>
<dbReference type="InterPro" id="IPR023865">
    <property type="entry name" value="Aliphatic_acid_kinase_CS"/>
</dbReference>
<evidence type="ECO:0000256" key="7">
    <source>
        <dbReference type="HAMAP-Rule" id="MF_00020"/>
    </source>
</evidence>
<dbReference type="HAMAP" id="MF_00020">
    <property type="entry name" value="Acetate_kinase"/>
    <property type="match status" value="1"/>
</dbReference>
<sequence length="403" mass="44316">MKVLVINAGSSSLKYQLLDTESGEVMAKGLCERIGIDGVLTHTGNKSDEKFKFDIAMPTHKEAIQSVINILLDPEKGVISSMSEIDAVGHRVVHGGEFFSDSVIITEKVLKAIEDCVPLAPLHNPPNLTGIQACREVMGPDVPMVAVFDTAFHQTMPQSHYMYAIPYEYYEKYKIRRYGFHGTSHKYVSQQAAEMLGRPLEELRLITCHLGNGSSICAINGGKSFDTSMGFTPLDGLPMGTRAGNIDPAIIEFLAEHEHMDAHEVINILNKKSGMLGISGVSSDFRDLDAAVADGNARAALAKDMFNLSVKKIIGSYVAEMGGVDAIIFTAGVGENDRSVRWDVCEHLEYLGIKIDPEKNKYRGKQMDISIDWARVRVLVIPTNEELMIAKDTERLVNEAKAQ</sequence>
<comment type="catalytic activity">
    <reaction evidence="7">
        <text>acetate + ATP = acetyl phosphate + ADP</text>
        <dbReference type="Rhea" id="RHEA:11352"/>
        <dbReference type="ChEBI" id="CHEBI:22191"/>
        <dbReference type="ChEBI" id="CHEBI:30089"/>
        <dbReference type="ChEBI" id="CHEBI:30616"/>
        <dbReference type="ChEBI" id="CHEBI:456216"/>
        <dbReference type="EC" id="2.7.2.1"/>
    </reaction>
</comment>
<dbReference type="GO" id="GO:0006083">
    <property type="term" value="P:acetate metabolic process"/>
    <property type="evidence" value="ECO:0007669"/>
    <property type="project" value="TreeGrafter"/>
</dbReference>
<evidence type="ECO:0000256" key="8">
    <source>
        <dbReference type="RuleBase" id="RU003835"/>
    </source>
</evidence>
<keyword evidence="2 7" id="KW-0963">Cytoplasm</keyword>
<comment type="subunit">
    <text evidence="7">Homodimer.</text>
</comment>
<keyword evidence="5 7" id="KW-0418">Kinase</keyword>
<feature type="binding site" evidence="7">
    <location>
        <position position="7"/>
    </location>
    <ligand>
        <name>Mg(2+)</name>
        <dbReference type="ChEBI" id="CHEBI:18420"/>
    </ligand>
</feature>
<protein>
    <recommendedName>
        <fullName evidence="7">Acetate kinase</fullName>
        <ecNumber evidence="7">2.7.2.1</ecNumber>
    </recommendedName>
    <alternativeName>
        <fullName evidence="7">Acetokinase</fullName>
    </alternativeName>
</protein>
<dbReference type="Gene3D" id="3.30.420.40">
    <property type="match status" value="2"/>
</dbReference>
<accession>A0AAW4VSD9</accession>
<feature type="active site" description="Proton donor/acceptor" evidence="7">
    <location>
        <position position="149"/>
    </location>
</feature>
<feature type="binding site" evidence="7">
    <location>
        <begin position="284"/>
        <end position="286"/>
    </location>
    <ligand>
        <name>ATP</name>
        <dbReference type="ChEBI" id="CHEBI:30616"/>
    </ligand>
</feature>
<dbReference type="PROSITE" id="PS01075">
    <property type="entry name" value="ACETATE_KINASE_1"/>
    <property type="match status" value="1"/>
</dbReference>
<dbReference type="PRINTS" id="PR00471">
    <property type="entry name" value="ACETATEKNASE"/>
</dbReference>
<keyword evidence="3 7" id="KW-0808">Transferase</keyword>
<proteinExistence type="inferred from homology"/>
<feature type="binding site" evidence="7">
    <location>
        <begin position="209"/>
        <end position="213"/>
    </location>
    <ligand>
        <name>ATP</name>
        <dbReference type="ChEBI" id="CHEBI:30616"/>
    </ligand>
</feature>
<dbReference type="CDD" id="cd24010">
    <property type="entry name" value="ASKHA_NBD_AcK_PK"/>
    <property type="match status" value="1"/>
</dbReference>
<dbReference type="EMBL" id="JAJEPX010000002">
    <property type="protein sequence ID" value="MCC2175827.1"/>
    <property type="molecule type" value="Genomic_DNA"/>
</dbReference>
<dbReference type="GO" id="GO:0000287">
    <property type="term" value="F:magnesium ion binding"/>
    <property type="evidence" value="ECO:0007669"/>
    <property type="project" value="UniProtKB-UniRule"/>
</dbReference>